<dbReference type="GO" id="GO:0017004">
    <property type="term" value="P:cytochrome complex assembly"/>
    <property type="evidence" value="ECO:0007669"/>
    <property type="project" value="UniProtKB-KW"/>
</dbReference>
<dbReference type="InterPro" id="IPR000866">
    <property type="entry name" value="AhpC/TSA"/>
</dbReference>
<keyword evidence="7" id="KW-1185">Reference proteome</keyword>
<keyword evidence="4" id="KW-0676">Redox-active center</keyword>
<organism evidence="6 7">
    <name type="scientific">Hymenobacter polaris</name>
    <dbReference type="NCBI Taxonomy" id="2682546"/>
    <lineage>
        <taxon>Bacteria</taxon>
        <taxon>Pseudomonadati</taxon>
        <taxon>Bacteroidota</taxon>
        <taxon>Cytophagia</taxon>
        <taxon>Cytophagales</taxon>
        <taxon>Hymenobacteraceae</taxon>
        <taxon>Hymenobacter</taxon>
    </lineage>
</organism>
<evidence type="ECO:0000313" key="7">
    <source>
        <dbReference type="Proteomes" id="UP000559626"/>
    </source>
</evidence>
<gene>
    <name evidence="6" type="ORF">HHL22_07290</name>
</gene>
<sequence>MKPSLPIRFVYLLALLLMGAQVRGQVVRYRDSSSPRLWTPTEVDTFRQVMNRRGRTAGIEFHPRIDKTITRPDTIIYEYTLMGTHTQAALAARQQGLDGFIGQPLPAFALPDVQGKLVNSASLRGKPVVLNLWFTTCSPCIAEMPTLNRIQHEKARSEIVFLAMTFDSQQQVQAFLRKQAFTYRQLVEAKQYCSQFGTGFPVTFFVGRDGLIKKVLGGIAVNADPVTHKPTSADDAAFYAALKQIE</sequence>
<dbReference type="InterPro" id="IPR036249">
    <property type="entry name" value="Thioredoxin-like_sf"/>
</dbReference>
<comment type="subcellular location">
    <subcellularLocation>
        <location evidence="1">Cell envelope</location>
    </subcellularLocation>
</comment>
<dbReference type="AlphaFoldDB" id="A0A7Y0FLP2"/>
<dbReference type="SUPFAM" id="SSF52833">
    <property type="entry name" value="Thioredoxin-like"/>
    <property type="match status" value="1"/>
</dbReference>
<evidence type="ECO:0000259" key="5">
    <source>
        <dbReference type="PROSITE" id="PS51352"/>
    </source>
</evidence>
<evidence type="ECO:0000256" key="3">
    <source>
        <dbReference type="ARBA" id="ARBA00023157"/>
    </source>
</evidence>
<evidence type="ECO:0000256" key="1">
    <source>
        <dbReference type="ARBA" id="ARBA00004196"/>
    </source>
</evidence>
<dbReference type="GO" id="GO:0016209">
    <property type="term" value="F:antioxidant activity"/>
    <property type="evidence" value="ECO:0007669"/>
    <property type="project" value="InterPro"/>
</dbReference>
<dbReference type="CDD" id="cd02966">
    <property type="entry name" value="TlpA_like_family"/>
    <property type="match status" value="1"/>
</dbReference>
<evidence type="ECO:0000256" key="2">
    <source>
        <dbReference type="ARBA" id="ARBA00022748"/>
    </source>
</evidence>
<dbReference type="Pfam" id="PF00578">
    <property type="entry name" value="AhpC-TSA"/>
    <property type="match status" value="1"/>
</dbReference>
<dbReference type="PROSITE" id="PS51352">
    <property type="entry name" value="THIOREDOXIN_2"/>
    <property type="match status" value="1"/>
</dbReference>
<reference evidence="6 7" key="1">
    <citation type="submission" date="2020-04" db="EMBL/GenBank/DDBJ databases">
        <title>Hymenobacter polaris sp. nov., isolated from Arctic soil.</title>
        <authorList>
            <person name="Dahal R.H."/>
        </authorList>
    </citation>
    <scope>NUCLEOTIDE SEQUENCE [LARGE SCALE GENOMIC DNA]</scope>
    <source>
        <strain evidence="6 7">RP-2-7</strain>
    </source>
</reference>
<dbReference type="GO" id="GO:0016491">
    <property type="term" value="F:oxidoreductase activity"/>
    <property type="evidence" value="ECO:0007669"/>
    <property type="project" value="InterPro"/>
</dbReference>
<dbReference type="EMBL" id="JABBGH010000001">
    <property type="protein sequence ID" value="NML65008.1"/>
    <property type="molecule type" value="Genomic_DNA"/>
</dbReference>
<dbReference type="PANTHER" id="PTHR42852">
    <property type="entry name" value="THIOL:DISULFIDE INTERCHANGE PROTEIN DSBE"/>
    <property type="match status" value="1"/>
</dbReference>
<feature type="domain" description="Thioredoxin" evidence="5">
    <location>
        <begin position="99"/>
        <end position="246"/>
    </location>
</feature>
<evidence type="ECO:0000313" key="6">
    <source>
        <dbReference type="EMBL" id="NML65008.1"/>
    </source>
</evidence>
<name>A0A7Y0FLP2_9BACT</name>
<dbReference type="Gene3D" id="3.40.30.10">
    <property type="entry name" value="Glutaredoxin"/>
    <property type="match status" value="1"/>
</dbReference>
<dbReference type="InterPro" id="IPR050553">
    <property type="entry name" value="Thioredoxin_ResA/DsbE_sf"/>
</dbReference>
<dbReference type="GO" id="GO:0030313">
    <property type="term" value="C:cell envelope"/>
    <property type="evidence" value="ECO:0007669"/>
    <property type="project" value="UniProtKB-SubCell"/>
</dbReference>
<dbReference type="InterPro" id="IPR013766">
    <property type="entry name" value="Thioredoxin_domain"/>
</dbReference>
<keyword evidence="2" id="KW-0201">Cytochrome c-type biogenesis</keyword>
<evidence type="ECO:0000256" key="4">
    <source>
        <dbReference type="ARBA" id="ARBA00023284"/>
    </source>
</evidence>
<proteinExistence type="predicted"/>
<comment type="caution">
    <text evidence="6">The sequence shown here is derived from an EMBL/GenBank/DDBJ whole genome shotgun (WGS) entry which is preliminary data.</text>
</comment>
<protein>
    <submittedName>
        <fullName evidence="6">TlpA family protein disulfide reductase</fullName>
    </submittedName>
</protein>
<keyword evidence="3" id="KW-1015">Disulfide bond</keyword>
<accession>A0A7Y0FLP2</accession>
<dbReference type="PANTHER" id="PTHR42852:SF6">
    <property type="entry name" value="THIOL:DISULFIDE INTERCHANGE PROTEIN DSBE"/>
    <property type="match status" value="1"/>
</dbReference>
<dbReference type="Proteomes" id="UP000559626">
    <property type="component" value="Unassembled WGS sequence"/>
</dbReference>
<dbReference type="RefSeq" id="WP_169530269.1">
    <property type="nucleotide sequence ID" value="NZ_JABBGH010000001.1"/>
</dbReference>